<sequence>MARIDYIDDPNAPAINSVVPSVVCAVRDEAGRVLLIHKVDNDLWALPGGGHEPGESIVDTVVREVREETGVEVEVVGFVGTYTNPRHVMAYDDGEVRQQFSLCFLGRQIGGSPREDGTESKEVRWVRPEDVPGLNIHPSMRMRIEHALDSGRTVPYLG</sequence>
<name>A0ABW2TEZ1_9PSEU</name>
<proteinExistence type="inferred from homology"/>
<comment type="similarity">
    <text evidence="2 4">Belongs to the Nudix hydrolase family.</text>
</comment>
<evidence type="ECO:0000256" key="2">
    <source>
        <dbReference type="ARBA" id="ARBA00005582"/>
    </source>
</evidence>
<evidence type="ECO:0000256" key="1">
    <source>
        <dbReference type="ARBA" id="ARBA00001946"/>
    </source>
</evidence>
<dbReference type="PROSITE" id="PS00893">
    <property type="entry name" value="NUDIX_BOX"/>
    <property type="match status" value="1"/>
</dbReference>
<comment type="caution">
    <text evidence="7">The sequence shown here is derived from an EMBL/GenBank/DDBJ whole genome shotgun (WGS) entry which is preliminary data.</text>
</comment>
<dbReference type="PANTHER" id="PTHR43046:SF16">
    <property type="entry name" value="ADP-RIBOSE PYROPHOSPHATASE YJHB-RELATED"/>
    <property type="match status" value="1"/>
</dbReference>
<dbReference type="Gene3D" id="3.90.79.10">
    <property type="entry name" value="Nucleoside Triphosphate Pyrophosphohydrolase"/>
    <property type="match status" value="1"/>
</dbReference>
<accession>A0ABW2TEZ1</accession>
<dbReference type="PANTHER" id="PTHR43046">
    <property type="entry name" value="GDP-MANNOSE MANNOSYL HYDROLASE"/>
    <property type="match status" value="1"/>
</dbReference>
<evidence type="ECO:0000313" key="7">
    <source>
        <dbReference type="EMBL" id="MFC7612320.1"/>
    </source>
</evidence>
<dbReference type="Pfam" id="PF00293">
    <property type="entry name" value="NUDIX"/>
    <property type="match status" value="1"/>
</dbReference>
<dbReference type="EMBL" id="JBHTEY010000001">
    <property type="protein sequence ID" value="MFC7612340.1"/>
    <property type="molecule type" value="Genomic_DNA"/>
</dbReference>
<dbReference type="EMBL" id="JBHTEY010000001">
    <property type="protein sequence ID" value="MFC7612320.1"/>
    <property type="molecule type" value="Genomic_DNA"/>
</dbReference>
<dbReference type="SUPFAM" id="SSF55811">
    <property type="entry name" value="Nudix"/>
    <property type="match status" value="1"/>
</dbReference>
<reference evidence="10" key="2">
    <citation type="journal article" date="2019" name="Int. J. Syst. Evol. Microbiol.">
        <title>The Global Catalogue of Microorganisms (GCM) 10K type strain sequencing project: providing services to taxonomists for standard genome sequencing and annotation.</title>
        <authorList>
            <consortium name="The Broad Institute Genomics Platform"/>
            <consortium name="The Broad Institute Genome Sequencing Center for Infectious Disease"/>
            <person name="Wu L."/>
            <person name="Ma J."/>
        </authorList>
    </citation>
    <scope>NUCLEOTIDE SEQUENCE [LARGE SCALE GENOMIC DNA]</scope>
    <source>
        <strain evidence="10">JCM 17695</strain>
    </source>
</reference>
<protein>
    <submittedName>
        <fullName evidence="7">NUDIX domain-containing protein</fullName>
    </submittedName>
</protein>
<dbReference type="EMBL" id="JBHTEY010000001">
    <property type="protein sequence ID" value="MFC7612292.1"/>
    <property type="molecule type" value="Genomic_DNA"/>
</dbReference>
<reference evidence="7" key="1">
    <citation type="journal article" date="2014" name="Int. J. Syst. Evol. Microbiol.">
        <title>Complete genome of a new Firmicutes species belonging to the dominant human colonic microbiota ('Ruminococcus bicirculans') reveals two chromosomes and a selective capacity to utilize plant glucans.</title>
        <authorList>
            <consortium name="NISC Comparative Sequencing Program"/>
            <person name="Wegmann U."/>
            <person name="Louis P."/>
            <person name="Goesmann A."/>
            <person name="Henrissat B."/>
            <person name="Duncan S.H."/>
            <person name="Flint H.J."/>
        </authorList>
    </citation>
    <scope>NUCLEOTIDE SEQUENCE</scope>
    <source>
        <strain evidence="7">JCM 17695</strain>
    </source>
</reference>
<feature type="domain" description="Nudix hydrolase" evidence="5">
    <location>
        <begin position="17"/>
        <end position="148"/>
    </location>
</feature>
<keyword evidence="10" id="KW-1185">Reference proteome</keyword>
<dbReference type="PROSITE" id="PS51462">
    <property type="entry name" value="NUDIX"/>
    <property type="match status" value="1"/>
</dbReference>
<dbReference type="EMBL" id="JBHTEY010000004">
    <property type="protein sequence ID" value="MFC7612640.1"/>
    <property type="molecule type" value="Genomic_DNA"/>
</dbReference>
<evidence type="ECO:0000313" key="10">
    <source>
        <dbReference type="Proteomes" id="UP001596512"/>
    </source>
</evidence>
<dbReference type="Proteomes" id="UP001596512">
    <property type="component" value="Unassembled WGS sequence"/>
</dbReference>
<dbReference type="InterPro" id="IPR020084">
    <property type="entry name" value="NUDIX_hydrolase_CS"/>
</dbReference>
<dbReference type="InterPro" id="IPR015797">
    <property type="entry name" value="NUDIX_hydrolase-like_dom_sf"/>
</dbReference>
<evidence type="ECO:0000256" key="3">
    <source>
        <dbReference type="ARBA" id="ARBA00022801"/>
    </source>
</evidence>
<dbReference type="InterPro" id="IPR020476">
    <property type="entry name" value="Nudix_hydrolase"/>
</dbReference>
<dbReference type="InterPro" id="IPR000086">
    <property type="entry name" value="NUDIX_hydrolase_dom"/>
</dbReference>
<evidence type="ECO:0000313" key="8">
    <source>
        <dbReference type="EMBL" id="MFC7612340.1"/>
    </source>
</evidence>
<keyword evidence="3 4" id="KW-0378">Hydrolase</keyword>
<evidence type="ECO:0000259" key="5">
    <source>
        <dbReference type="PROSITE" id="PS51462"/>
    </source>
</evidence>
<evidence type="ECO:0000313" key="6">
    <source>
        <dbReference type="EMBL" id="MFC7612292.1"/>
    </source>
</evidence>
<evidence type="ECO:0000313" key="9">
    <source>
        <dbReference type="EMBL" id="MFC7612640.1"/>
    </source>
</evidence>
<organism evidence="7 10">
    <name type="scientific">Actinokineospora soli</name>
    <dbReference type="NCBI Taxonomy" id="1048753"/>
    <lineage>
        <taxon>Bacteria</taxon>
        <taxon>Bacillati</taxon>
        <taxon>Actinomycetota</taxon>
        <taxon>Actinomycetes</taxon>
        <taxon>Pseudonocardiales</taxon>
        <taxon>Pseudonocardiaceae</taxon>
        <taxon>Actinokineospora</taxon>
    </lineage>
</organism>
<reference evidence="7" key="3">
    <citation type="submission" date="2024-09" db="EMBL/GenBank/DDBJ databases">
        <authorList>
            <person name="Sun Q."/>
            <person name="Mori K."/>
        </authorList>
    </citation>
    <scope>NUCLEOTIDE SEQUENCE</scope>
    <source>
        <strain evidence="7">JCM 17695</strain>
    </source>
</reference>
<gene>
    <name evidence="6" type="ORF">ACFQV2_00020</name>
    <name evidence="7" type="ORF">ACFQV2_00170</name>
    <name evidence="8" type="ORF">ACFQV2_00270</name>
    <name evidence="9" type="ORF">ACFQV2_02220</name>
</gene>
<comment type="cofactor">
    <cofactor evidence="1">
        <name>Mg(2+)</name>
        <dbReference type="ChEBI" id="CHEBI:18420"/>
    </cofactor>
</comment>
<evidence type="ECO:0000256" key="4">
    <source>
        <dbReference type="RuleBase" id="RU003476"/>
    </source>
</evidence>
<dbReference type="PRINTS" id="PR00502">
    <property type="entry name" value="NUDIXFAMILY"/>
</dbReference>